<keyword evidence="2" id="KW-1185">Reference proteome</keyword>
<comment type="caution">
    <text evidence="1">The sequence shown here is derived from an EMBL/GenBank/DDBJ whole genome shotgun (WGS) entry which is preliminary data.</text>
</comment>
<evidence type="ECO:0000313" key="1">
    <source>
        <dbReference type="EMBL" id="MBK4733157.1"/>
    </source>
</evidence>
<reference evidence="1" key="1">
    <citation type="submission" date="2021-01" db="EMBL/GenBank/DDBJ databases">
        <title>Genome sequence of strain Noviherbaspirillum sp. DKR-6.</title>
        <authorList>
            <person name="Chaudhary D.K."/>
        </authorList>
    </citation>
    <scope>NUCLEOTIDE SEQUENCE</scope>
    <source>
        <strain evidence="1">DKR-6</strain>
    </source>
</reference>
<gene>
    <name evidence="1" type="ORF">JJB74_00810</name>
</gene>
<protein>
    <recommendedName>
        <fullName evidence="3">WGR domain-containing protein</fullName>
    </recommendedName>
</protein>
<evidence type="ECO:0008006" key="3">
    <source>
        <dbReference type="Google" id="ProtNLM"/>
    </source>
</evidence>
<sequence length="90" mass="10103">MIDPVDRVTRPLPIATGSPIRMQFSGPDCLHTVVLMQDLFEQWIIIQGWAGKFDRCGGGRPRPCNSLEEGIEALRAIARRHQKQGYTQVA</sequence>
<evidence type="ECO:0000313" key="2">
    <source>
        <dbReference type="Proteomes" id="UP000622890"/>
    </source>
</evidence>
<dbReference type="AlphaFoldDB" id="A0A934SUP8"/>
<proteinExistence type="predicted"/>
<dbReference type="EMBL" id="JAEPBG010000001">
    <property type="protein sequence ID" value="MBK4733157.1"/>
    <property type="molecule type" value="Genomic_DNA"/>
</dbReference>
<accession>A0A934SUP8</accession>
<name>A0A934SUP8_9BURK</name>
<organism evidence="1 2">
    <name type="scientific">Noviherbaspirillum pedocola</name>
    <dbReference type="NCBI Taxonomy" id="2801341"/>
    <lineage>
        <taxon>Bacteria</taxon>
        <taxon>Pseudomonadati</taxon>
        <taxon>Pseudomonadota</taxon>
        <taxon>Betaproteobacteria</taxon>
        <taxon>Burkholderiales</taxon>
        <taxon>Oxalobacteraceae</taxon>
        <taxon>Noviherbaspirillum</taxon>
    </lineage>
</organism>
<dbReference type="RefSeq" id="WP_200589698.1">
    <property type="nucleotide sequence ID" value="NZ_JAEPBG010000001.1"/>
</dbReference>
<dbReference type="Proteomes" id="UP000622890">
    <property type="component" value="Unassembled WGS sequence"/>
</dbReference>